<organism evidence="2 3">
    <name type="scientific">Arthrobacter wenxiniae</name>
    <dbReference type="NCBI Taxonomy" id="2713570"/>
    <lineage>
        <taxon>Bacteria</taxon>
        <taxon>Bacillati</taxon>
        <taxon>Actinomycetota</taxon>
        <taxon>Actinomycetes</taxon>
        <taxon>Micrococcales</taxon>
        <taxon>Micrococcaceae</taxon>
        <taxon>Arthrobacter</taxon>
    </lineage>
</organism>
<evidence type="ECO:0000313" key="2">
    <source>
        <dbReference type="EMBL" id="NVM94398.1"/>
    </source>
</evidence>
<dbReference type="EMBL" id="JAAMFM010000005">
    <property type="protein sequence ID" value="NVM94398.1"/>
    <property type="molecule type" value="Genomic_DNA"/>
</dbReference>
<dbReference type="PANTHER" id="PTHR43179">
    <property type="entry name" value="RHAMNOSYLTRANSFERASE WBBL"/>
    <property type="match status" value="1"/>
</dbReference>
<evidence type="ECO:0000313" key="3">
    <source>
        <dbReference type="Proteomes" id="UP000543556"/>
    </source>
</evidence>
<dbReference type="CDD" id="cd06533">
    <property type="entry name" value="Glyco_transf_WecG_TagA"/>
    <property type="match status" value="1"/>
</dbReference>
<feature type="domain" description="Glycosyltransferase 2-like" evidence="1">
    <location>
        <begin position="293"/>
        <end position="421"/>
    </location>
</feature>
<feature type="domain" description="Glycosyltransferase 2-like" evidence="1">
    <location>
        <begin position="602"/>
        <end position="725"/>
    </location>
</feature>
<dbReference type="Proteomes" id="UP000543556">
    <property type="component" value="Unassembled WGS sequence"/>
</dbReference>
<dbReference type="GO" id="GO:0016740">
    <property type="term" value="F:transferase activity"/>
    <property type="evidence" value="ECO:0007669"/>
    <property type="project" value="UniProtKB-KW"/>
</dbReference>
<dbReference type="NCBIfam" id="TIGR00696">
    <property type="entry name" value="wecG_tagA_cpsF"/>
    <property type="match status" value="1"/>
</dbReference>
<dbReference type="PANTHER" id="PTHR43179:SF7">
    <property type="entry name" value="RHAMNOSYLTRANSFERASE WBBL"/>
    <property type="match status" value="1"/>
</dbReference>
<sequence>MSMNPGSHGRISLSGIDVDLLELNEAVATISSRARAASGTPLGVVSVNLDHVHHFGPGQRWHGTLDGKDFLYLLDGAPLVAQTARKTGRIWPRLAGSDIINPLLDDAERHGVRVGFLGGTTETHEQLKATLARARPDLAVSGWWAPERSAISDPDRSIALAEDIRAANTQLLLVGLGKPRQELWMARYGHLTGAGALLGFGAAVDFLAGRVARAPQWVSKHGLEWAWRLSKEPVRMGRRYLVDGPVAYLAVRRDRPAVRPAALETDLPSTVPDLKTPLTPGVFSGPDKHVAVTVLVVTYNNDRDITRLVSTLRAETYDQTIRVVVVDNSPSNGTLMALEAHKDITSLSTGGNLGYAGGINVAATKAGSTDTLLILNPDLAVERGAIKTMLARLYESKACAVVPRLQDDDGSTYHSLRREPTLGRHLGDAAFGSHVPSRPSWLSETDADAESYQHPHRVDWATGAAILVRADTAASVGPWDEKYFLYSEETDYCRRLRQLGGSIWFEPQAIMRHSRGGSGSSAKLTALLEVNKVRYAARHHSKPYAIAVRAIRAAGAVARIWQPGQRRAAAALMGLEDWSLLPQCVPAASRPTATADGFPSGSVIIPAHDEASVIARTLAPLATLAASGVLEVIVACNGCTDATAEIARSFPGVKVLDLSAPSKVAALNAADAAATRWPRLYLDADIEVTAEAVGELFDAMGVTGPLAARPEYRYETTDADFWVRAYYRARNRIPQLHNHLWGAGAYALTEAGHGRFDQFPAVTGDDAFVDSLFSAAEKSVIPTTPAVVRTPTTAGSLLLTLNRIYRGNRELSGNLKAESTLRPLLASVRGPRSGVDALVYGSFAVIGKLRSMQASHALKGWERDNSSRV</sequence>
<protein>
    <submittedName>
        <fullName evidence="2">WecB/TagA/CpsF family glycosyltransferase</fullName>
    </submittedName>
</protein>
<keyword evidence="3" id="KW-1185">Reference proteome</keyword>
<keyword evidence="2" id="KW-0808">Transferase</keyword>
<comment type="caution">
    <text evidence="2">The sequence shown here is derived from an EMBL/GenBank/DDBJ whole genome shotgun (WGS) entry which is preliminary data.</text>
</comment>
<dbReference type="SUPFAM" id="SSF53448">
    <property type="entry name" value="Nucleotide-diphospho-sugar transferases"/>
    <property type="match status" value="2"/>
</dbReference>
<dbReference type="AlphaFoldDB" id="A0A7Y7IF75"/>
<dbReference type="Pfam" id="PF03808">
    <property type="entry name" value="Glyco_tran_WecG"/>
    <property type="match status" value="1"/>
</dbReference>
<dbReference type="InterPro" id="IPR029044">
    <property type="entry name" value="Nucleotide-diphossugar_trans"/>
</dbReference>
<name>A0A7Y7IF75_9MICC</name>
<accession>A0A7Y7IF75</accession>
<gene>
    <name evidence="2" type="ORF">G6034_05645</name>
</gene>
<dbReference type="InterPro" id="IPR001173">
    <property type="entry name" value="Glyco_trans_2-like"/>
</dbReference>
<evidence type="ECO:0000259" key="1">
    <source>
        <dbReference type="Pfam" id="PF00535"/>
    </source>
</evidence>
<dbReference type="InterPro" id="IPR004629">
    <property type="entry name" value="WecG_TagA_CpsF"/>
</dbReference>
<dbReference type="Gene3D" id="3.90.550.10">
    <property type="entry name" value="Spore Coat Polysaccharide Biosynthesis Protein SpsA, Chain A"/>
    <property type="match status" value="2"/>
</dbReference>
<reference evidence="2 3" key="1">
    <citation type="submission" date="2020-02" db="EMBL/GenBank/DDBJ databases">
        <title>Genome sequence of strain AETb3-4.</title>
        <authorList>
            <person name="Gao J."/>
            <person name="Zhang X."/>
        </authorList>
    </citation>
    <scope>NUCLEOTIDE SEQUENCE [LARGE SCALE GENOMIC DNA]</scope>
    <source>
        <strain evidence="2 3">AETb3-4</strain>
    </source>
</reference>
<dbReference type="RefSeq" id="WP_176634122.1">
    <property type="nucleotide sequence ID" value="NZ_JAAMFM010000005.1"/>
</dbReference>
<dbReference type="Pfam" id="PF00535">
    <property type="entry name" value="Glycos_transf_2"/>
    <property type="match status" value="2"/>
</dbReference>
<proteinExistence type="predicted"/>